<gene>
    <name evidence="7" type="ORF">KOF26_13050</name>
</gene>
<keyword evidence="8" id="KW-1185">Reference proteome</keyword>
<organism evidence="7 8">
    <name type="scientific">Sphingomonas quercus</name>
    <dbReference type="NCBI Taxonomy" id="2842451"/>
    <lineage>
        <taxon>Bacteria</taxon>
        <taxon>Pseudomonadati</taxon>
        <taxon>Pseudomonadota</taxon>
        <taxon>Alphaproteobacteria</taxon>
        <taxon>Sphingomonadales</taxon>
        <taxon>Sphingomonadaceae</taxon>
        <taxon>Sphingomonas</taxon>
    </lineage>
</organism>
<proteinExistence type="predicted"/>
<keyword evidence="2" id="KW-0812">Transmembrane</keyword>
<evidence type="ECO:0000313" key="8">
    <source>
        <dbReference type="Proteomes" id="UP000776276"/>
    </source>
</evidence>
<keyword evidence="5" id="KW-0732">Signal</keyword>
<reference evidence="7 8" key="1">
    <citation type="submission" date="2021-06" db="EMBL/GenBank/DDBJ databases">
        <title>Sphingomonas sp. XMGL2, whole genome shotgun sequencing project.</title>
        <authorList>
            <person name="Zhao G."/>
            <person name="Shen L."/>
        </authorList>
    </citation>
    <scope>NUCLEOTIDE SEQUENCE [LARGE SCALE GENOMIC DNA]</scope>
    <source>
        <strain evidence="7 8">XMGL2</strain>
    </source>
</reference>
<dbReference type="Pfam" id="PF01103">
    <property type="entry name" value="Omp85"/>
    <property type="match status" value="1"/>
</dbReference>
<feature type="compositionally biased region" description="Low complexity" evidence="4">
    <location>
        <begin position="26"/>
        <end position="46"/>
    </location>
</feature>
<dbReference type="Proteomes" id="UP000776276">
    <property type="component" value="Unassembled WGS sequence"/>
</dbReference>
<dbReference type="InterPro" id="IPR000184">
    <property type="entry name" value="Bac_surfAg_D15"/>
</dbReference>
<comment type="subcellular location">
    <subcellularLocation>
        <location evidence="1">Membrane</location>
    </subcellularLocation>
</comment>
<evidence type="ECO:0000256" key="5">
    <source>
        <dbReference type="SAM" id="SignalP"/>
    </source>
</evidence>
<keyword evidence="2" id="KW-1134">Transmembrane beta strand</keyword>
<dbReference type="InterPro" id="IPR039910">
    <property type="entry name" value="D15-like"/>
</dbReference>
<dbReference type="PANTHER" id="PTHR12815:SF42">
    <property type="entry name" value="BACTERIAL SURFACE ANTIGEN (D15) DOMAIN-CONTAINING PROTEIN"/>
    <property type="match status" value="1"/>
</dbReference>
<protein>
    <submittedName>
        <fullName evidence="7">BamA/TamA family outer membrane protein</fullName>
    </submittedName>
</protein>
<feature type="signal peptide" evidence="5">
    <location>
        <begin position="1"/>
        <end position="25"/>
    </location>
</feature>
<evidence type="ECO:0000313" key="7">
    <source>
        <dbReference type="EMBL" id="MBU3078796.1"/>
    </source>
</evidence>
<evidence type="ECO:0000256" key="1">
    <source>
        <dbReference type="ARBA" id="ARBA00004370"/>
    </source>
</evidence>
<dbReference type="PANTHER" id="PTHR12815">
    <property type="entry name" value="SORTING AND ASSEMBLY MACHINERY SAMM50 PROTEIN FAMILY MEMBER"/>
    <property type="match status" value="1"/>
</dbReference>
<feature type="chain" id="PRO_5047408959" evidence="5">
    <location>
        <begin position="26"/>
        <end position="674"/>
    </location>
</feature>
<sequence>MGVKGDISILCAGAALLAIAGGAHAQAQPAPQDDPFDDPLFQQALPPLDPVPPDPAAPPAVPAAPADPALSEPLPPLATFDTVPPEAPPEVKDEAASLVRYSVTVSGLKPIGLEDEFRDLASLYKDRKDTTNATQVQARADEDVKLAERMMRAEGYYDGTASATITPTANKPGEVSVAIVAAPGTRYSLGTIAVTGPDTAPPGLVLKALALKSGDPLQALAVENAEAQVALHLPEQGYPFIRLGPRDIALDEATHSGDYTLPVEPGPRASYGGFRVEGEPILDARRVARFARFKSGEVYDSREVDDLRQALIATSLFSTVSVEPVRTNAPGPDGTETVDLLVREVRGPWRSLSVLGGYGTGEGLKITGSWSHRNLFPPEGALILEGVAGTQQQSVKSTFRRSDLGKRDRTFQASAEVARQRYDAYDAETLTLGASLSRQSTPLWQKRWTYSLGGELIASRERATGSDLLTRDRGTYIIAALPLQVGYDRSDSLLDPTRGFRLSARISPEAQKQTSAGFDGYVRMQFDASTYRPLMDGLVLAARARLGMINGASRDSIAPSRRLYAGGGGSVRGFGYQELGPKDLDANPIGGRSLTEFAVEARYRFGNFGVVPFLDAGRVGEGSTPSISGMRYGAGIGARYYTNFGPMRIDVATPLARQRGESRVAVYISIGQAF</sequence>
<name>A0ABS6BKH6_9SPHN</name>
<comment type="caution">
    <text evidence="7">The sequence shown here is derived from an EMBL/GenBank/DDBJ whole genome shotgun (WGS) entry which is preliminary data.</text>
</comment>
<evidence type="ECO:0000256" key="4">
    <source>
        <dbReference type="SAM" id="MobiDB-lite"/>
    </source>
</evidence>
<feature type="domain" description="Bacterial surface antigen (D15)" evidence="6">
    <location>
        <begin position="359"/>
        <end position="674"/>
    </location>
</feature>
<evidence type="ECO:0000256" key="2">
    <source>
        <dbReference type="ARBA" id="ARBA00022452"/>
    </source>
</evidence>
<keyword evidence="3" id="KW-0472">Membrane</keyword>
<dbReference type="EMBL" id="JAHKRT010000007">
    <property type="protein sequence ID" value="MBU3078796.1"/>
    <property type="molecule type" value="Genomic_DNA"/>
</dbReference>
<feature type="region of interest" description="Disordered" evidence="4">
    <location>
        <begin position="26"/>
        <end position="91"/>
    </location>
</feature>
<evidence type="ECO:0000259" key="6">
    <source>
        <dbReference type="Pfam" id="PF01103"/>
    </source>
</evidence>
<evidence type="ECO:0000256" key="3">
    <source>
        <dbReference type="ARBA" id="ARBA00023136"/>
    </source>
</evidence>
<feature type="compositionally biased region" description="Pro residues" evidence="4">
    <location>
        <begin position="47"/>
        <end position="62"/>
    </location>
</feature>
<accession>A0ABS6BKH6</accession>